<dbReference type="InterPro" id="IPR008040">
    <property type="entry name" value="Hydant_A_N"/>
</dbReference>
<feature type="domain" description="Acetophenone carboxylase-like C-terminal" evidence="3">
    <location>
        <begin position="524"/>
        <end position="661"/>
    </location>
</feature>
<evidence type="ECO:0000313" key="5">
    <source>
        <dbReference type="Proteomes" id="UP000283644"/>
    </source>
</evidence>
<dbReference type="PANTHER" id="PTHR11365:SF23">
    <property type="entry name" value="HYPOTHETICAL 5-OXOPROLINASE (EUROFUNG)-RELATED"/>
    <property type="match status" value="1"/>
</dbReference>
<dbReference type="Proteomes" id="UP000283644">
    <property type="component" value="Unassembled WGS sequence"/>
</dbReference>
<gene>
    <name evidence="4" type="ORF">D0Z08_05390</name>
</gene>
<dbReference type="SUPFAM" id="SSF53067">
    <property type="entry name" value="Actin-like ATPase domain"/>
    <property type="match status" value="1"/>
</dbReference>
<accession>A0A417Y7P1</accession>
<dbReference type="GO" id="GO:0005829">
    <property type="term" value="C:cytosol"/>
    <property type="evidence" value="ECO:0007669"/>
    <property type="project" value="TreeGrafter"/>
</dbReference>
<dbReference type="Pfam" id="PF19278">
    <property type="entry name" value="Hydant_A_C"/>
    <property type="match status" value="1"/>
</dbReference>
<organism evidence="4 5">
    <name type="scientific">Nocardioides immobilis</name>
    <dbReference type="NCBI Taxonomy" id="2049295"/>
    <lineage>
        <taxon>Bacteria</taxon>
        <taxon>Bacillati</taxon>
        <taxon>Actinomycetota</taxon>
        <taxon>Actinomycetes</taxon>
        <taxon>Propionibacteriales</taxon>
        <taxon>Nocardioidaceae</taxon>
        <taxon>Nocardioides</taxon>
    </lineage>
</organism>
<evidence type="ECO:0000313" key="4">
    <source>
        <dbReference type="EMBL" id="RHW28474.1"/>
    </source>
</evidence>
<dbReference type="GO" id="GO:0017168">
    <property type="term" value="F:5-oxoprolinase (ATP-hydrolyzing) activity"/>
    <property type="evidence" value="ECO:0007669"/>
    <property type="project" value="TreeGrafter"/>
</dbReference>
<feature type="domain" description="Hydantoinase/oxoprolinase N-terminal" evidence="2">
    <location>
        <begin position="2"/>
        <end position="178"/>
    </location>
</feature>
<comment type="caution">
    <text evidence="4">The sequence shown here is derived from an EMBL/GenBank/DDBJ whole genome shotgun (WGS) entry which is preliminary data.</text>
</comment>
<name>A0A417Y7P1_9ACTN</name>
<dbReference type="Pfam" id="PF01968">
    <property type="entry name" value="Hydantoinase_A"/>
    <property type="match status" value="1"/>
</dbReference>
<protein>
    <submittedName>
        <fullName evidence="4">Hydantoinase/oxoprolinase family protein</fullName>
    </submittedName>
</protein>
<dbReference type="PANTHER" id="PTHR11365">
    <property type="entry name" value="5-OXOPROLINASE RELATED"/>
    <property type="match status" value="1"/>
</dbReference>
<dbReference type="Pfam" id="PF05378">
    <property type="entry name" value="Hydant_A_N"/>
    <property type="match status" value="1"/>
</dbReference>
<dbReference type="InterPro" id="IPR049517">
    <property type="entry name" value="ACX-like_C"/>
</dbReference>
<dbReference type="GO" id="GO:0006749">
    <property type="term" value="P:glutathione metabolic process"/>
    <property type="evidence" value="ECO:0007669"/>
    <property type="project" value="TreeGrafter"/>
</dbReference>
<keyword evidence="5" id="KW-1185">Reference proteome</keyword>
<reference evidence="4 5" key="1">
    <citation type="submission" date="2018-09" db="EMBL/GenBank/DDBJ databases">
        <title>Genome sequencing of Nocardioides immobilis CCTCC AB 2017083 for comparison to Nocardioides silvaticus.</title>
        <authorList>
            <person name="Li C."/>
            <person name="Wang G."/>
        </authorList>
    </citation>
    <scope>NUCLEOTIDE SEQUENCE [LARGE SCALE GENOMIC DNA]</scope>
    <source>
        <strain evidence="4 5">CCTCC AB 2017083</strain>
    </source>
</reference>
<dbReference type="InterPro" id="IPR002821">
    <property type="entry name" value="Hydantoinase_A"/>
</dbReference>
<dbReference type="InterPro" id="IPR043129">
    <property type="entry name" value="ATPase_NBD"/>
</dbReference>
<evidence type="ECO:0000259" key="2">
    <source>
        <dbReference type="Pfam" id="PF05378"/>
    </source>
</evidence>
<evidence type="ECO:0000259" key="3">
    <source>
        <dbReference type="Pfam" id="PF19278"/>
    </source>
</evidence>
<proteinExistence type="predicted"/>
<dbReference type="AlphaFoldDB" id="A0A417Y7P1"/>
<feature type="domain" description="Hydantoinase A/oxoprolinase" evidence="1">
    <location>
        <begin position="199"/>
        <end position="481"/>
    </location>
</feature>
<dbReference type="EMBL" id="QXGH01000010">
    <property type="protein sequence ID" value="RHW28474.1"/>
    <property type="molecule type" value="Genomic_DNA"/>
</dbReference>
<evidence type="ECO:0000259" key="1">
    <source>
        <dbReference type="Pfam" id="PF01968"/>
    </source>
</evidence>
<dbReference type="OrthoDB" id="9768323at2"/>
<dbReference type="InterPro" id="IPR045079">
    <property type="entry name" value="Oxoprolinase-like"/>
</dbReference>
<sequence length="673" mass="71729">MVGVDVGGTFTDVVAVRDGQIHVAKVPTIYGNTESAVLDGARELGVSDITHFNHASTHGLNAVLTRNLPKIGFLTTNGHRDILDIGRTWRPQEGLTDPTWRRSFGDADRPIIERYLRRGVRERVTADGLVMTALDEADARAQLELLARCNVEGVAICLLNAYINPVHEELLRELAHEILGDVPVSVSSEVSPLAKEFARASTTVIDVLMKLIYTEYARRLNAGLRAQNFTGQLNFADCAAELLPVEVAMHKPFRIVFAGPAAGTMASSHYGKLIDATNLLCCDVGGTSSDISVVVDGDPFVLTTFELEHDLVVNALSNEISSIGAGGGSLVTVNAFGELKVGPGSAGADPGPACYGQGGTQPTMTDACLLIGILDPDGFASGKRLDSDLALDSFASLTSGLDIDARVGQAFAIGVNNIAEGVTNIAVKHGLDPRDFSLMAFGAAGPMLLPAALDLVNAKEVVVPPNPGLFSAVGLTSTDLVYSAVASSYTLLDGNAVDHINGLYERMESELRKQLPDDAEGVTFSRTYDGRLVGQTWETPLVEVPSGKLDKESIAAMIANFHTVYASRSGSAFEMMPVQGVSFRVSARLETPKVTYQDAPQRAAGAVLEGEDITLRYLYGEDVTATAYRRTDLSVDDEIAGPAVIREDTSTTFIPRGQVGRLGRLGEIRIRKA</sequence>